<dbReference type="GO" id="GO:0005886">
    <property type="term" value="C:plasma membrane"/>
    <property type="evidence" value="ECO:0007669"/>
    <property type="project" value="UniProtKB-SubCell"/>
</dbReference>
<evidence type="ECO:0000259" key="10">
    <source>
        <dbReference type="PROSITE" id="PS50929"/>
    </source>
</evidence>
<dbReference type="Gene3D" id="3.40.50.300">
    <property type="entry name" value="P-loop containing nucleotide triphosphate hydrolases"/>
    <property type="match status" value="1"/>
</dbReference>
<reference evidence="11" key="1">
    <citation type="submission" date="2020-10" db="EMBL/GenBank/DDBJ databases">
        <authorList>
            <person name="Gilroy R."/>
        </authorList>
    </citation>
    <scope>NUCLEOTIDE SEQUENCE</scope>
    <source>
        <strain evidence="11">CHK181-108</strain>
    </source>
</reference>
<dbReference type="EMBL" id="DVLU01000094">
    <property type="protein sequence ID" value="HIT85976.1"/>
    <property type="molecule type" value="Genomic_DNA"/>
</dbReference>
<dbReference type="GO" id="GO:0015421">
    <property type="term" value="F:ABC-type oligopeptide transporter activity"/>
    <property type="evidence" value="ECO:0007669"/>
    <property type="project" value="TreeGrafter"/>
</dbReference>
<keyword evidence="2" id="KW-0813">Transport</keyword>
<evidence type="ECO:0000256" key="1">
    <source>
        <dbReference type="ARBA" id="ARBA00004651"/>
    </source>
</evidence>
<sequence>MRLGGYILKHKFLFPLAVILTLFSNQLALLGPSFSGSAIDAIAAPGGVDFEAVGEYIIKMLICYIASALLSYLLSVLMIQLSQRIIYSMRRQLFEKLTSLPVGYFDTHPTGDIISRISYDIDTVNASLSNDVVQVMTSVYTVIGSMLFMWQISKPLMLVLAVTVPASIIFTRYRAKRVRPLFHERSKKLGELNGYAEEMLSGNDAIRIYDRGKAVRGLFGDHNADAMNAYYNAEYYGAVMGPAVNFINNFSMSLIMILGGILFMLSQNGTFAEGTMFFITLGGIAQFVQYLRKFTGPINEFANILTEFQSALAAAERVFRIIDTEPEPADSSDAADAGDVSGNVDMDNVDFGYSPDKQILFDISLHAKPEQTIAIVGPTGSGKTTIINLLMRFYDVTGGRISLDGADIRNIKRSALRGAYSMVLQDTWLFHGTIYENIIYGREDASPEEVYAAAKAARINTYIERLPDGYNTILSDGGVNISKGQRQLITIARAMLSRSPMLILDEATSNVDSRTEIQIQAALDNLMAHKTCFIIAHRLSTVKNADMIIVIRHGRITECGSHEELLRAGGFYSSLYNSQFE</sequence>
<dbReference type="AlphaFoldDB" id="A0A9D1H4G3"/>
<dbReference type="Pfam" id="PF00005">
    <property type="entry name" value="ABC_tran"/>
    <property type="match status" value="1"/>
</dbReference>
<dbReference type="Gene3D" id="1.20.1560.10">
    <property type="entry name" value="ABC transporter type 1, transmembrane domain"/>
    <property type="match status" value="1"/>
</dbReference>
<dbReference type="CDD" id="cd18547">
    <property type="entry name" value="ABC_6TM_Tm288_like"/>
    <property type="match status" value="1"/>
</dbReference>
<feature type="transmembrane region" description="Helical" evidence="8">
    <location>
        <begin position="57"/>
        <end position="81"/>
    </location>
</feature>
<keyword evidence="3 8" id="KW-0812">Transmembrane</keyword>
<comment type="subcellular location">
    <subcellularLocation>
        <location evidence="1">Cell membrane</location>
        <topology evidence="1">Multi-pass membrane protein</topology>
    </subcellularLocation>
</comment>
<evidence type="ECO:0000256" key="3">
    <source>
        <dbReference type="ARBA" id="ARBA00022692"/>
    </source>
</evidence>
<dbReference type="InterPro" id="IPR039421">
    <property type="entry name" value="Type_1_exporter"/>
</dbReference>
<accession>A0A9D1H4G3</accession>
<keyword evidence="7 8" id="KW-0472">Membrane</keyword>
<dbReference type="SMART" id="SM00382">
    <property type="entry name" value="AAA"/>
    <property type="match status" value="1"/>
</dbReference>
<evidence type="ECO:0000313" key="12">
    <source>
        <dbReference type="Proteomes" id="UP000824165"/>
    </source>
</evidence>
<dbReference type="InterPro" id="IPR011527">
    <property type="entry name" value="ABC1_TM_dom"/>
</dbReference>
<feature type="transmembrane region" description="Helical" evidence="8">
    <location>
        <begin position="156"/>
        <end position="175"/>
    </location>
</feature>
<dbReference type="PROSITE" id="PS50929">
    <property type="entry name" value="ABC_TM1F"/>
    <property type="match status" value="1"/>
</dbReference>
<dbReference type="PROSITE" id="PS50893">
    <property type="entry name" value="ABC_TRANSPORTER_2"/>
    <property type="match status" value="1"/>
</dbReference>
<organism evidence="11 12">
    <name type="scientific">Candidatus Ornithomonoglobus intestinigallinarum</name>
    <dbReference type="NCBI Taxonomy" id="2840894"/>
    <lineage>
        <taxon>Bacteria</taxon>
        <taxon>Bacillati</taxon>
        <taxon>Bacillota</taxon>
        <taxon>Clostridia</taxon>
        <taxon>Candidatus Ornithomonoglobus</taxon>
    </lineage>
</organism>
<evidence type="ECO:0000256" key="7">
    <source>
        <dbReference type="ARBA" id="ARBA00023136"/>
    </source>
</evidence>
<proteinExistence type="predicted"/>
<dbReference type="InterPro" id="IPR027417">
    <property type="entry name" value="P-loop_NTPase"/>
</dbReference>
<keyword evidence="6 8" id="KW-1133">Transmembrane helix</keyword>
<dbReference type="Pfam" id="PF00664">
    <property type="entry name" value="ABC_membrane"/>
    <property type="match status" value="1"/>
</dbReference>
<feature type="transmembrane region" description="Helical" evidence="8">
    <location>
        <begin position="132"/>
        <end position="150"/>
    </location>
</feature>
<gene>
    <name evidence="11" type="ORF">IAA60_08775</name>
</gene>
<evidence type="ECO:0000313" key="11">
    <source>
        <dbReference type="EMBL" id="HIT85976.1"/>
    </source>
</evidence>
<name>A0A9D1H4G3_9FIRM</name>
<reference evidence="11" key="2">
    <citation type="journal article" date="2021" name="PeerJ">
        <title>Extensive microbial diversity within the chicken gut microbiome revealed by metagenomics and culture.</title>
        <authorList>
            <person name="Gilroy R."/>
            <person name="Ravi A."/>
            <person name="Getino M."/>
            <person name="Pursley I."/>
            <person name="Horton D.L."/>
            <person name="Alikhan N.F."/>
            <person name="Baker D."/>
            <person name="Gharbi K."/>
            <person name="Hall N."/>
            <person name="Watson M."/>
            <person name="Adriaenssens E.M."/>
            <person name="Foster-Nyarko E."/>
            <person name="Jarju S."/>
            <person name="Secka A."/>
            <person name="Antonio M."/>
            <person name="Oren A."/>
            <person name="Chaudhuri R.R."/>
            <person name="La Ragione R."/>
            <person name="Hildebrand F."/>
            <person name="Pallen M.J."/>
        </authorList>
    </citation>
    <scope>NUCLEOTIDE SEQUENCE</scope>
    <source>
        <strain evidence="11">CHK181-108</strain>
    </source>
</reference>
<dbReference type="PANTHER" id="PTHR43394">
    <property type="entry name" value="ATP-DEPENDENT PERMEASE MDL1, MITOCHONDRIAL"/>
    <property type="match status" value="1"/>
</dbReference>
<comment type="caution">
    <text evidence="11">The sequence shown here is derived from an EMBL/GenBank/DDBJ whole genome shotgun (WGS) entry which is preliminary data.</text>
</comment>
<dbReference type="PANTHER" id="PTHR43394:SF7">
    <property type="entry name" value="ABC TRANSPORTER B FAMILY MEMBER 28"/>
    <property type="match status" value="1"/>
</dbReference>
<keyword evidence="4" id="KW-0547">Nucleotide-binding</keyword>
<feature type="domain" description="ABC transmembrane type-1" evidence="10">
    <location>
        <begin position="16"/>
        <end position="310"/>
    </location>
</feature>
<keyword evidence="5 11" id="KW-0067">ATP-binding</keyword>
<protein>
    <submittedName>
        <fullName evidence="11">ABC transporter ATP-binding protein</fullName>
    </submittedName>
</protein>
<dbReference type="FunFam" id="3.40.50.300:FF:000287">
    <property type="entry name" value="Multidrug ABC transporter ATP-binding protein"/>
    <property type="match status" value="1"/>
</dbReference>
<evidence type="ECO:0000256" key="5">
    <source>
        <dbReference type="ARBA" id="ARBA00022840"/>
    </source>
</evidence>
<feature type="domain" description="ABC transporter" evidence="9">
    <location>
        <begin position="344"/>
        <end position="578"/>
    </location>
</feature>
<evidence type="ECO:0000256" key="2">
    <source>
        <dbReference type="ARBA" id="ARBA00022448"/>
    </source>
</evidence>
<dbReference type="InterPro" id="IPR003593">
    <property type="entry name" value="AAA+_ATPase"/>
</dbReference>
<evidence type="ECO:0000256" key="8">
    <source>
        <dbReference type="SAM" id="Phobius"/>
    </source>
</evidence>
<dbReference type="SUPFAM" id="SSF90123">
    <property type="entry name" value="ABC transporter transmembrane region"/>
    <property type="match status" value="1"/>
</dbReference>
<dbReference type="GO" id="GO:0016887">
    <property type="term" value="F:ATP hydrolysis activity"/>
    <property type="evidence" value="ECO:0007669"/>
    <property type="project" value="InterPro"/>
</dbReference>
<dbReference type="Proteomes" id="UP000824165">
    <property type="component" value="Unassembled WGS sequence"/>
</dbReference>
<dbReference type="GO" id="GO:0005524">
    <property type="term" value="F:ATP binding"/>
    <property type="evidence" value="ECO:0007669"/>
    <property type="project" value="UniProtKB-KW"/>
</dbReference>
<dbReference type="InterPro" id="IPR036640">
    <property type="entry name" value="ABC1_TM_sf"/>
</dbReference>
<feature type="transmembrane region" description="Helical" evidence="8">
    <location>
        <begin position="246"/>
        <end position="265"/>
    </location>
</feature>
<dbReference type="InterPro" id="IPR003439">
    <property type="entry name" value="ABC_transporter-like_ATP-bd"/>
</dbReference>
<evidence type="ECO:0000256" key="4">
    <source>
        <dbReference type="ARBA" id="ARBA00022741"/>
    </source>
</evidence>
<dbReference type="GO" id="GO:0090374">
    <property type="term" value="P:oligopeptide export from mitochondrion"/>
    <property type="evidence" value="ECO:0007669"/>
    <property type="project" value="TreeGrafter"/>
</dbReference>
<evidence type="ECO:0000259" key="9">
    <source>
        <dbReference type="PROSITE" id="PS50893"/>
    </source>
</evidence>
<dbReference type="SUPFAM" id="SSF52540">
    <property type="entry name" value="P-loop containing nucleoside triphosphate hydrolases"/>
    <property type="match status" value="1"/>
</dbReference>
<dbReference type="InterPro" id="IPR017871">
    <property type="entry name" value="ABC_transporter-like_CS"/>
</dbReference>
<dbReference type="CDD" id="cd03254">
    <property type="entry name" value="ABCC_Glucan_exporter_like"/>
    <property type="match status" value="1"/>
</dbReference>
<evidence type="ECO:0000256" key="6">
    <source>
        <dbReference type="ARBA" id="ARBA00022989"/>
    </source>
</evidence>
<dbReference type="PROSITE" id="PS00211">
    <property type="entry name" value="ABC_TRANSPORTER_1"/>
    <property type="match status" value="1"/>
</dbReference>